<dbReference type="InterPro" id="IPR024688">
    <property type="entry name" value="Mac_dom"/>
</dbReference>
<name>A0AAJ1QUQ6_9FLAO</name>
<dbReference type="EC" id="2.3.1.-" evidence="5"/>
<dbReference type="Proteomes" id="UP001228636">
    <property type="component" value="Unassembled WGS sequence"/>
</dbReference>
<evidence type="ECO:0000256" key="4">
    <source>
        <dbReference type="ARBA" id="ARBA00023315"/>
    </source>
</evidence>
<dbReference type="InterPro" id="IPR001451">
    <property type="entry name" value="Hexapep"/>
</dbReference>
<proteinExistence type="inferred from homology"/>
<dbReference type="CDD" id="cd03357">
    <property type="entry name" value="LbH_MAT_GAT"/>
    <property type="match status" value="1"/>
</dbReference>
<evidence type="ECO:0000256" key="3">
    <source>
        <dbReference type="ARBA" id="ARBA00022737"/>
    </source>
</evidence>
<dbReference type="Pfam" id="PF00132">
    <property type="entry name" value="Hexapep"/>
    <property type="match status" value="1"/>
</dbReference>
<evidence type="ECO:0000256" key="2">
    <source>
        <dbReference type="ARBA" id="ARBA00022679"/>
    </source>
</evidence>
<feature type="domain" description="Maltose/galactoside acetyltransferase" evidence="7">
    <location>
        <begin position="5"/>
        <end position="59"/>
    </location>
</feature>
<evidence type="ECO:0000259" key="7">
    <source>
        <dbReference type="SMART" id="SM01266"/>
    </source>
</evidence>
<dbReference type="InterPro" id="IPR039369">
    <property type="entry name" value="LacA-like"/>
</dbReference>
<gene>
    <name evidence="8" type="ORF">BTO15_06455</name>
    <name evidence="9" type="ORF">QWY81_02870</name>
</gene>
<keyword evidence="10" id="KW-1185">Reference proteome</keyword>
<evidence type="ECO:0000313" key="11">
    <source>
        <dbReference type="Proteomes" id="UP001228636"/>
    </source>
</evidence>
<dbReference type="Proteomes" id="UP000232721">
    <property type="component" value="Chromosome"/>
</dbReference>
<dbReference type="EMBL" id="CP019336">
    <property type="protein sequence ID" value="AUC21770.1"/>
    <property type="molecule type" value="Genomic_DNA"/>
</dbReference>
<dbReference type="Gene3D" id="2.160.10.10">
    <property type="entry name" value="Hexapeptide repeat proteins"/>
    <property type="match status" value="1"/>
</dbReference>
<keyword evidence="2 5" id="KW-0808">Transferase</keyword>
<dbReference type="GO" id="GO:0008870">
    <property type="term" value="F:galactoside O-acetyltransferase activity"/>
    <property type="evidence" value="ECO:0007669"/>
    <property type="project" value="TreeGrafter"/>
</dbReference>
<evidence type="ECO:0000313" key="9">
    <source>
        <dbReference type="EMBL" id="MDN3618397.1"/>
    </source>
</evidence>
<keyword evidence="6" id="KW-0175">Coiled coil</keyword>
<keyword evidence="3" id="KW-0677">Repeat</keyword>
<evidence type="ECO:0000256" key="6">
    <source>
        <dbReference type="SAM" id="Coils"/>
    </source>
</evidence>
<evidence type="ECO:0000256" key="1">
    <source>
        <dbReference type="ARBA" id="ARBA00007274"/>
    </source>
</evidence>
<dbReference type="InterPro" id="IPR011004">
    <property type="entry name" value="Trimer_LpxA-like_sf"/>
</dbReference>
<reference evidence="9 11" key="1">
    <citation type="journal article" date="2014" name="Int. J. Syst. Evol. Microbiol.">
        <title>Complete genome sequence of Corynebacterium casei LMG S-19264T (=DSM 44701T), isolated from a smear-ripened cheese.</title>
        <authorList>
            <consortium name="US DOE Joint Genome Institute (JGI-PGF)"/>
            <person name="Walter F."/>
            <person name="Albersmeier A."/>
            <person name="Kalinowski J."/>
            <person name="Ruckert C."/>
        </authorList>
    </citation>
    <scope>NUCLEOTIDE SEQUENCE [LARGE SCALE GENOMIC DNA]</scope>
    <source>
        <strain evidence="9 11">CECT 8670</strain>
    </source>
</reference>
<protein>
    <recommendedName>
        <fullName evidence="5">Acetyltransferase</fullName>
        <ecNumber evidence="5">2.3.1.-</ecNumber>
    </recommendedName>
</protein>
<dbReference type="PANTHER" id="PTHR43017">
    <property type="entry name" value="GALACTOSIDE O-ACETYLTRANSFERASE"/>
    <property type="match status" value="1"/>
</dbReference>
<evidence type="ECO:0000256" key="5">
    <source>
        <dbReference type="RuleBase" id="RU367021"/>
    </source>
</evidence>
<dbReference type="PROSITE" id="PS00101">
    <property type="entry name" value="HEXAPEP_TRANSFERASES"/>
    <property type="match status" value="1"/>
</dbReference>
<dbReference type="SUPFAM" id="SSF51161">
    <property type="entry name" value="Trimeric LpxA-like enzymes"/>
    <property type="match status" value="1"/>
</dbReference>
<dbReference type="RefSeq" id="WP_165731582.1">
    <property type="nucleotide sequence ID" value="NZ_CP019336.1"/>
</dbReference>
<comment type="similarity">
    <text evidence="1 5">Belongs to the transferase hexapeptide repeat family.</text>
</comment>
<dbReference type="FunFam" id="2.160.10.10:FF:000008">
    <property type="entry name" value="Maltose O-acetyltransferase"/>
    <property type="match status" value="1"/>
</dbReference>
<keyword evidence="4 5" id="KW-0012">Acyltransferase</keyword>
<organism evidence="9 11">
    <name type="scientific">Polaribacter sejongensis</name>
    <dbReference type="NCBI Taxonomy" id="985043"/>
    <lineage>
        <taxon>Bacteria</taxon>
        <taxon>Pseudomonadati</taxon>
        <taxon>Bacteroidota</taxon>
        <taxon>Flavobacteriia</taxon>
        <taxon>Flavobacteriales</taxon>
        <taxon>Flavobacteriaceae</taxon>
    </lineage>
</organism>
<feature type="coiled-coil region" evidence="6">
    <location>
        <begin position="21"/>
        <end position="48"/>
    </location>
</feature>
<dbReference type="AlphaFoldDB" id="A0AAJ1QUQ6"/>
<dbReference type="InterPro" id="IPR018357">
    <property type="entry name" value="Hexapep_transf_CS"/>
</dbReference>
<dbReference type="Pfam" id="PF12464">
    <property type="entry name" value="Mac"/>
    <property type="match status" value="1"/>
</dbReference>
<accession>A0AAJ1QUQ6</accession>
<sequence length="186" mass="20397">MKTEKQKMLSGQLYDASDIQLTKERLEARLLLKELNDLSEDKAESKNVILHKLLPNQGKNLFIQTPFYCDYGYNIITGNDVYFNFNCVVLDVTPVTIGSRTLIGPNVQLYTATHPINHKERASGLELAKPITIGEDVWVGGSTVVCPGVHIGDRTVIGAGSVVTKNIPADVFAAGNPCKVIRKLEA</sequence>
<evidence type="ECO:0000313" key="8">
    <source>
        <dbReference type="EMBL" id="AUC21770.1"/>
    </source>
</evidence>
<dbReference type="EMBL" id="JAUFQH010000003">
    <property type="protein sequence ID" value="MDN3618397.1"/>
    <property type="molecule type" value="Genomic_DNA"/>
</dbReference>
<evidence type="ECO:0000313" key="10">
    <source>
        <dbReference type="Proteomes" id="UP000232721"/>
    </source>
</evidence>
<reference evidence="9" key="3">
    <citation type="submission" date="2023-06" db="EMBL/GenBank/DDBJ databases">
        <authorList>
            <person name="Lucena T."/>
            <person name="Sun Q."/>
        </authorList>
    </citation>
    <scope>NUCLEOTIDE SEQUENCE</scope>
    <source>
        <strain evidence="9">CECT 8670</strain>
    </source>
</reference>
<reference evidence="8 10" key="2">
    <citation type="submission" date="2017-02" db="EMBL/GenBank/DDBJ databases">
        <title>Trade-off between light-utilization and light-protection in marine flavobacteria.</title>
        <authorList>
            <person name="Kumagai Y."/>
            <person name="Yoshizawa S."/>
            <person name="Kogure K."/>
            <person name="Iwasaki W."/>
        </authorList>
    </citation>
    <scope>NUCLEOTIDE SEQUENCE [LARGE SCALE GENOMIC DNA]</scope>
    <source>
        <strain evidence="8 10">KCTC 23670</strain>
    </source>
</reference>
<dbReference type="SMART" id="SM01266">
    <property type="entry name" value="Mac"/>
    <property type="match status" value="1"/>
</dbReference>
<dbReference type="PANTHER" id="PTHR43017:SF1">
    <property type="entry name" value="ACETYLTRANSFERASE YJL218W-RELATED"/>
    <property type="match status" value="1"/>
</dbReference>